<accession>A0AAV5LEG7</accession>
<evidence type="ECO:0000313" key="2">
    <source>
        <dbReference type="Proteomes" id="UP001054252"/>
    </source>
</evidence>
<dbReference type="EMBL" id="BPVZ01000111">
    <property type="protein sequence ID" value="GKV35475.1"/>
    <property type="molecule type" value="Genomic_DNA"/>
</dbReference>
<gene>
    <name evidence="1" type="ORF">SLEP1_g43738</name>
</gene>
<dbReference type="PROSITE" id="PS51257">
    <property type="entry name" value="PROKAR_LIPOPROTEIN"/>
    <property type="match status" value="1"/>
</dbReference>
<sequence length="50" mass="5368">MRNPGSALLCSSPSAALVCGCEILQISVDPPEFLLHSRRLPLTCNSGFCY</sequence>
<dbReference type="Proteomes" id="UP001054252">
    <property type="component" value="Unassembled WGS sequence"/>
</dbReference>
<comment type="caution">
    <text evidence="1">The sequence shown here is derived from an EMBL/GenBank/DDBJ whole genome shotgun (WGS) entry which is preliminary data.</text>
</comment>
<dbReference type="AlphaFoldDB" id="A0AAV5LEG7"/>
<protein>
    <submittedName>
        <fullName evidence="1">Uncharacterized protein</fullName>
    </submittedName>
</protein>
<keyword evidence="2" id="KW-1185">Reference proteome</keyword>
<name>A0AAV5LEG7_9ROSI</name>
<proteinExistence type="predicted"/>
<reference evidence="1 2" key="1">
    <citation type="journal article" date="2021" name="Commun. Biol.">
        <title>The genome of Shorea leprosula (Dipterocarpaceae) highlights the ecological relevance of drought in aseasonal tropical rainforests.</title>
        <authorList>
            <person name="Ng K.K.S."/>
            <person name="Kobayashi M.J."/>
            <person name="Fawcett J.A."/>
            <person name="Hatakeyama M."/>
            <person name="Paape T."/>
            <person name="Ng C.H."/>
            <person name="Ang C.C."/>
            <person name="Tnah L.H."/>
            <person name="Lee C.T."/>
            <person name="Nishiyama T."/>
            <person name="Sese J."/>
            <person name="O'Brien M.J."/>
            <person name="Copetti D."/>
            <person name="Mohd Noor M.I."/>
            <person name="Ong R.C."/>
            <person name="Putra M."/>
            <person name="Sireger I.Z."/>
            <person name="Indrioko S."/>
            <person name="Kosugi Y."/>
            <person name="Izuno A."/>
            <person name="Isagi Y."/>
            <person name="Lee S.L."/>
            <person name="Shimizu K.K."/>
        </authorList>
    </citation>
    <scope>NUCLEOTIDE SEQUENCE [LARGE SCALE GENOMIC DNA]</scope>
    <source>
        <strain evidence="1">214</strain>
    </source>
</reference>
<evidence type="ECO:0000313" key="1">
    <source>
        <dbReference type="EMBL" id="GKV35475.1"/>
    </source>
</evidence>
<organism evidence="1 2">
    <name type="scientific">Rubroshorea leprosula</name>
    <dbReference type="NCBI Taxonomy" id="152421"/>
    <lineage>
        <taxon>Eukaryota</taxon>
        <taxon>Viridiplantae</taxon>
        <taxon>Streptophyta</taxon>
        <taxon>Embryophyta</taxon>
        <taxon>Tracheophyta</taxon>
        <taxon>Spermatophyta</taxon>
        <taxon>Magnoliopsida</taxon>
        <taxon>eudicotyledons</taxon>
        <taxon>Gunneridae</taxon>
        <taxon>Pentapetalae</taxon>
        <taxon>rosids</taxon>
        <taxon>malvids</taxon>
        <taxon>Malvales</taxon>
        <taxon>Dipterocarpaceae</taxon>
        <taxon>Rubroshorea</taxon>
    </lineage>
</organism>